<comment type="caution">
    <text evidence="1">The sequence shown here is derived from an EMBL/GenBank/DDBJ whole genome shotgun (WGS) entry which is preliminary data.</text>
</comment>
<dbReference type="EMBL" id="CM043015">
    <property type="protein sequence ID" value="KAI4470945.1"/>
    <property type="molecule type" value="Genomic_DNA"/>
</dbReference>
<keyword evidence="2" id="KW-1185">Reference proteome</keyword>
<proteinExistence type="predicted"/>
<accession>A0ACB9TVR0</accession>
<name>A0ACB9TVR0_HOLOL</name>
<protein>
    <submittedName>
        <fullName evidence="1">Oxygenase-related</fullName>
    </submittedName>
</protein>
<sequence length="304" mass="35782">METCRSCGCKGIRTCLLCEEKYNIRKCTNLNEKNGTYTYCPFCEKCFINWNIQNFNIHSEHDDNFVEFPGIYIKLDFLTMEEEKHLLEGINSMPWQLSQSGRRKQNFGPKCNFNKRKIQPGNFIGFPAFSKFVQEKFSSIEMLKNYQTIEQCSLEYDSSRGASIDPHIDDCWIWGERIVTVNLLADTTLTMTYNQKPSKYNLDLVSTYPSVLDEKGLFSHDKKEFVVQYDNIKSWPVVRIPLPRRSLLLMYGKARYEWEHQILREDIVEKRVCLAYREFTPPFLEGGDSYKYGKPILDIAQKFF</sequence>
<reference evidence="1" key="1">
    <citation type="submission" date="2022-04" db="EMBL/GenBank/DDBJ databases">
        <title>Chromosome-scale genome assembly of Holotrichia oblita Faldermann.</title>
        <authorList>
            <person name="Rongchong L."/>
        </authorList>
    </citation>
    <scope>NUCLEOTIDE SEQUENCE</scope>
    <source>
        <strain evidence="1">81SQS9</strain>
    </source>
</reference>
<gene>
    <name evidence="1" type="ORF">MML48_1g03787</name>
</gene>
<organism evidence="1 2">
    <name type="scientific">Holotrichia oblita</name>
    <name type="common">Chafer beetle</name>
    <dbReference type="NCBI Taxonomy" id="644536"/>
    <lineage>
        <taxon>Eukaryota</taxon>
        <taxon>Metazoa</taxon>
        <taxon>Ecdysozoa</taxon>
        <taxon>Arthropoda</taxon>
        <taxon>Hexapoda</taxon>
        <taxon>Insecta</taxon>
        <taxon>Pterygota</taxon>
        <taxon>Neoptera</taxon>
        <taxon>Endopterygota</taxon>
        <taxon>Coleoptera</taxon>
        <taxon>Polyphaga</taxon>
        <taxon>Scarabaeiformia</taxon>
        <taxon>Scarabaeidae</taxon>
        <taxon>Melolonthinae</taxon>
        <taxon>Holotrichia</taxon>
    </lineage>
</organism>
<dbReference type="Proteomes" id="UP001056778">
    <property type="component" value="Chromosome 1"/>
</dbReference>
<evidence type="ECO:0000313" key="2">
    <source>
        <dbReference type="Proteomes" id="UP001056778"/>
    </source>
</evidence>
<evidence type="ECO:0000313" key="1">
    <source>
        <dbReference type="EMBL" id="KAI4470945.1"/>
    </source>
</evidence>